<keyword evidence="8" id="KW-0812">Transmembrane</keyword>
<dbReference type="SUPFAM" id="SSF103190">
    <property type="entry name" value="Sensory domain-like"/>
    <property type="match status" value="1"/>
</dbReference>
<keyword evidence="4 6" id="KW-0807">Transducer</keyword>
<keyword evidence="8" id="KW-1133">Transmembrane helix</keyword>
<dbReference type="SMART" id="SM00283">
    <property type="entry name" value="MA"/>
    <property type="match status" value="1"/>
</dbReference>
<dbReference type="CDD" id="cd06225">
    <property type="entry name" value="HAMP"/>
    <property type="match status" value="1"/>
</dbReference>
<evidence type="ECO:0000313" key="11">
    <source>
        <dbReference type="EMBL" id="KSU47610.1"/>
    </source>
</evidence>
<evidence type="ECO:0000256" key="7">
    <source>
        <dbReference type="SAM" id="Coils"/>
    </source>
</evidence>
<evidence type="ECO:0000256" key="1">
    <source>
        <dbReference type="ARBA" id="ARBA00004236"/>
    </source>
</evidence>
<keyword evidence="2" id="KW-1003">Cell membrane</keyword>
<dbReference type="PANTHER" id="PTHR32089">
    <property type="entry name" value="METHYL-ACCEPTING CHEMOTAXIS PROTEIN MCPB"/>
    <property type="match status" value="1"/>
</dbReference>
<organism evidence="11 12">
    <name type="scientific">Exiguobacterium indicum</name>
    <dbReference type="NCBI Taxonomy" id="296995"/>
    <lineage>
        <taxon>Bacteria</taxon>
        <taxon>Bacillati</taxon>
        <taxon>Bacillota</taxon>
        <taxon>Bacilli</taxon>
        <taxon>Bacillales</taxon>
        <taxon>Bacillales Family XII. Incertae Sedis</taxon>
        <taxon>Exiguobacterium</taxon>
    </lineage>
</organism>
<evidence type="ECO:0000256" key="2">
    <source>
        <dbReference type="ARBA" id="ARBA00022475"/>
    </source>
</evidence>
<evidence type="ECO:0000313" key="12">
    <source>
        <dbReference type="Proteomes" id="UP000053797"/>
    </source>
</evidence>
<dbReference type="InterPro" id="IPR004089">
    <property type="entry name" value="MCPsignal_dom"/>
</dbReference>
<dbReference type="Proteomes" id="UP000053797">
    <property type="component" value="Unassembled WGS sequence"/>
</dbReference>
<feature type="transmembrane region" description="Helical" evidence="8">
    <location>
        <begin position="12"/>
        <end position="34"/>
    </location>
</feature>
<comment type="similarity">
    <text evidence="5">Belongs to the methyl-accepting chemotaxis (MCP) protein family.</text>
</comment>
<feature type="coiled-coil region" evidence="7">
    <location>
        <begin position="340"/>
        <end position="399"/>
    </location>
</feature>
<proteinExistence type="inferred from homology"/>
<evidence type="ECO:0000256" key="4">
    <source>
        <dbReference type="ARBA" id="ARBA00023224"/>
    </source>
</evidence>
<reference evidence="11 12" key="1">
    <citation type="journal article" date="2015" name="Int. J. Syst. Evol. Microbiol.">
        <title>Exiguobacterium enclense sp. nov., isolated from sediment.</title>
        <authorList>
            <person name="Dastager S.G."/>
            <person name="Mawlankar R."/>
            <person name="Sonalkar V.V."/>
            <person name="Thorat M.N."/>
            <person name="Mual P."/>
            <person name="Verma A."/>
            <person name="Krishnamurthi S."/>
            <person name="Tang S.K."/>
            <person name="Li W.J."/>
        </authorList>
    </citation>
    <scope>NUCLEOTIDE SEQUENCE [LARGE SCALE GENOMIC DNA]</scope>
    <source>
        <strain evidence="11 12">NIO-1109</strain>
    </source>
</reference>
<comment type="caution">
    <text evidence="11">The sequence shown here is derived from an EMBL/GenBank/DDBJ whole genome shotgun (WGS) entry which is preliminary data.</text>
</comment>
<dbReference type="GO" id="GO:0005886">
    <property type="term" value="C:plasma membrane"/>
    <property type="evidence" value="ECO:0007669"/>
    <property type="project" value="UniProtKB-SubCell"/>
</dbReference>
<evidence type="ECO:0000256" key="5">
    <source>
        <dbReference type="ARBA" id="ARBA00029447"/>
    </source>
</evidence>
<sequence length="580" mass="64242">MQNKRTHSLRNRLSLIIGMILLLFFLFSNVALYFNTTQTAMSTLKKTAIQDLQRISKQIDPTLYERFLAQPEKGTDYEKLRSQLDDLRLQNGLLYTYTALVEDDHVKLMVDGSSSESASDIGEPSTGASYKDVKDVLSGKTHATDIIEDKKYGKYISVFVPIKSTDGSVIGILGGDISADEVHELTMALAKQNFPLFFLGLILFLGITLIYLRWILMRKLDPIRTLQEVAQFIAAGDLKNADLRLRDLKVSANDEIYSLAVSMQDMNDMLSKMIGEIKKTSTVITQTSKTIDSSSQEVLDGSSQIAHTMTEIAVGTESQTHVTHSLNEEMNAFAGLIQSTDEVSTNINNATIEMNELTQEGRAHMHQSVERMNVIHSHVQRSTNQVQELNRQSEEIQGLISIIRDISEQTNLLALNAAIEAARAGEQGKGFAVVASEVKNLSMHVAENVSQISSIVNNVLISTRSMEKSFTETVSETEAGKQSILDTDQSFSRLTEHVDVVSQSSQHMARQMQNVLQSENRIRHALSEIASVAEEHTAGNEEVAAASEQMIGTVTALHDLVVTLNETTDVLEKGTNRFKI</sequence>
<dbReference type="PROSITE" id="PS50885">
    <property type="entry name" value="HAMP"/>
    <property type="match status" value="1"/>
</dbReference>
<evidence type="ECO:0000256" key="8">
    <source>
        <dbReference type="SAM" id="Phobius"/>
    </source>
</evidence>
<keyword evidence="7" id="KW-0175">Coiled coil</keyword>
<evidence type="ECO:0000256" key="6">
    <source>
        <dbReference type="PROSITE-ProRule" id="PRU00284"/>
    </source>
</evidence>
<dbReference type="GO" id="GO:0007165">
    <property type="term" value="P:signal transduction"/>
    <property type="evidence" value="ECO:0007669"/>
    <property type="project" value="UniProtKB-KW"/>
</dbReference>
<dbReference type="EMBL" id="LNQL01000007">
    <property type="protein sequence ID" value="KSU47610.1"/>
    <property type="molecule type" value="Genomic_DNA"/>
</dbReference>
<dbReference type="SUPFAM" id="SSF58104">
    <property type="entry name" value="Methyl-accepting chemotaxis protein (MCP) signaling domain"/>
    <property type="match status" value="1"/>
</dbReference>
<dbReference type="Gene3D" id="1.10.287.950">
    <property type="entry name" value="Methyl-accepting chemotaxis protein"/>
    <property type="match status" value="1"/>
</dbReference>
<name>A0A0V8GBS9_9BACL</name>
<dbReference type="PROSITE" id="PS50111">
    <property type="entry name" value="CHEMOTAXIS_TRANSDUC_2"/>
    <property type="match status" value="1"/>
</dbReference>
<feature type="domain" description="Methyl-accepting transducer" evidence="9">
    <location>
        <begin position="294"/>
        <end position="551"/>
    </location>
</feature>
<dbReference type="AlphaFoldDB" id="A0A0V8GBS9"/>
<evidence type="ECO:0000259" key="9">
    <source>
        <dbReference type="PROSITE" id="PS50111"/>
    </source>
</evidence>
<gene>
    <name evidence="11" type="ORF">AS033_15250</name>
</gene>
<feature type="domain" description="HAMP" evidence="10">
    <location>
        <begin position="217"/>
        <end position="275"/>
    </location>
</feature>
<dbReference type="OrthoDB" id="369835at2"/>
<keyword evidence="3 8" id="KW-0472">Membrane</keyword>
<evidence type="ECO:0000259" key="10">
    <source>
        <dbReference type="PROSITE" id="PS50885"/>
    </source>
</evidence>
<dbReference type="InterPro" id="IPR029151">
    <property type="entry name" value="Sensor-like_sf"/>
</dbReference>
<dbReference type="PANTHER" id="PTHR32089:SF112">
    <property type="entry name" value="LYSOZYME-LIKE PROTEIN-RELATED"/>
    <property type="match status" value="1"/>
</dbReference>
<evidence type="ECO:0000256" key="3">
    <source>
        <dbReference type="ARBA" id="ARBA00023136"/>
    </source>
</evidence>
<accession>A0A0V8GBS9</accession>
<comment type="subcellular location">
    <subcellularLocation>
        <location evidence="1">Cell membrane</location>
    </subcellularLocation>
</comment>
<feature type="transmembrane region" description="Helical" evidence="8">
    <location>
        <begin position="194"/>
        <end position="216"/>
    </location>
</feature>
<dbReference type="CDD" id="cd18773">
    <property type="entry name" value="PDC1_HK_sensor"/>
    <property type="match status" value="1"/>
</dbReference>
<dbReference type="InterPro" id="IPR003660">
    <property type="entry name" value="HAMP_dom"/>
</dbReference>
<protein>
    <submittedName>
        <fullName evidence="11">Chemotaxis protein</fullName>
    </submittedName>
</protein>
<dbReference type="Pfam" id="PF00015">
    <property type="entry name" value="MCPsignal"/>
    <property type="match status" value="1"/>
</dbReference>